<keyword evidence="1" id="KW-0479">Metal-binding</keyword>
<evidence type="ECO:0000256" key="1">
    <source>
        <dbReference type="ARBA" id="ARBA00022723"/>
    </source>
</evidence>
<dbReference type="SUPFAM" id="SSF81606">
    <property type="entry name" value="PP2C-like"/>
    <property type="match status" value="1"/>
</dbReference>
<evidence type="ECO:0000256" key="3">
    <source>
        <dbReference type="ARBA" id="ARBA00022912"/>
    </source>
</evidence>
<dbReference type="Gene3D" id="3.60.40.10">
    <property type="entry name" value="PPM-type phosphatase domain"/>
    <property type="match status" value="1"/>
</dbReference>
<evidence type="ECO:0000313" key="6">
    <source>
        <dbReference type="EMBL" id="KAG1784076.1"/>
    </source>
</evidence>
<proteinExistence type="inferred from homology"/>
<dbReference type="InterPro" id="IPR001932">
    <property type="entry name" value="PPM-type_phosphatase-like_dom"/>
</dbReference>
<dbReference type="GO" id="GO:0046872">
    <property type="term" value="F:metal ion binding"/>
    <property type="evidence" value="ECO:0007669"/>
    <property type="project" value="UniProtKB-KW"/>
</dbReference>
<dbReference type="Pfam" id="PF00481">
    <property type="entry name" value="PP2C"/>
    <property type="match status" value="1"/>
</dbReference>
<dbReference type="SMART" id="SM00332">
    <property type="entry name" value="PP2Cc"/>
    <property type="match status" value="1"/>
</dbReference>
<accession>A0A9P7A9T5</accession>
<evidence type="ECO:0000259" key="5">
    <source>
        <dbReference type="PROSITE" id="PS51746"/>
    </source>
</evidence>
<dbReference type="PANTHER" id="PTHR13832">
    <property type="entry name" value="PROTEIN PHOSPHATASE 2C"/>
    <property type="match status" value="1"/>
</dbReference>
<name>A0A9P7A9T5_9AGAM</name>
<dbReference type="CDD" id="cd00143">
    <property type="entry name" value="PP2Cc"/>
    <property type="match status" value="1"/>
</dbReference>
<evidence type="ECO:0000313" key="7">
    <source>
        <dbReference type="Proteomes" id="UP000714275"/>
    </source>
</evidence>
<reference evidence="6" key="1">
    <citation type="journal article" date="2020" name="New Phytol.">
        <title>Comparative genomics reveals dynamic genome evolution in host specialist ectomycorrhizal fungi.</title>
        <authorList>
            <person name="Lofgren L.A."/>
            <person name="Nguyen N.H."/>
            <person name="Vilgalys R."/>
            <person name="Ruytinx J."/>
            <person name="Liao H.L."/>
            <person name="Branco S."/>
            <person name="Kuo A."/>
            <person name="LaButti K."/>
            <person name="Lipzen A."/>
            <person name="Andreopoulos W."/>
            <person name="Pangilinan J."/>
            <person name="Riley R."/>
            <person name="Hundley H."/>
            <person name="Na H."/>
            <person name="Barry K."/>
            <person name="Grigoriev I.V."/>
            <person name="Stajich J.E."/>
            <person name="Kennedy P.G."/>
        </authorList>
    </citation>
    <scope>NUCLEOTIDE SEQUENCE</scope>
    <source>
        <strain evidence="6">DOB743</strain>
    </source>
</reference>
<keyword evidence="7" id="KW-1185">Reference proteome</keyword>
<dbReference type="InterPro" id="IPR036457">
    <property type="entry name" value="PPM-type-like_dom_sf"/>
</dbReference>
<dbReference type="InterPro" id="IPR015655">
    <property type="entry name" value="PP2C"/>
</dbReference>
<organism evidence="6 7">
    <name type="scientific">Suillus placidus</name>
    <dbReference type="NCBI Taxonomy" id="48579"/>
    <lineage>
        <taxon>Eukaryota</taxon>
        <taxon>Fungi</taxon>
        <taxon>Dikarya</taxon>
        <taxon>Basidiomycota</taxon>
        <taxon>Agaricomycotina</taxon>
        <taxon>Agaricomycetes</taxon>
        <taxon>Agaricomycetidae</taxon>
        <taxon>Boletales</taxon>
        <taxon>Suillineae</taxon>
        <taxon>Suillaceae</taxon>
        <taxon>Suillus</taxon>
    </lineage>
</organism>
<protein>
    <submittedName>
        <fullName evidence="6">Phosphatase 2C-like domain-containing protein</fullName>
    </submittedName>
</protein>
<keyword evidence="3 4" id="KW-0904">Protein phosphatase</keyword>
<comment type="caution">
    <text evidence="6">The sequence shown here is derived from an EMBL/GenBank/DDBJ whole genome shotgun (WGS) entry which is preliminary data.</text>
</comment>
<dbReference type="PROSITE" id="PS51746">
    <property type="entry name" value="PPM_2"/>
    <property type="match status" value="1"/>
</dbReference>
<feature type="domain" description="PPM-type phosphatase" evidence="5">
    <location>
        <begin position="51"/>
        <end position="373"/>
    </location>
</feature>
<dbReference type="EMBL" id="JABBWD010000001">
    <property type="protein sequence ID" value="KAG1784076.1"/>
    <property type="molecule type" value="Genomic_DNA"/>
</dbReference>
<evidence type="ECO:0000256" key="2">
    <source>
        <dbReference type="ARBA" id="ARBA00022801"/>
    </source>
</evidence>
<dbReference type="OrthoDB" id="416093at2759"/>
<dbReference type="Proteomes" id="UP000714275">
    <property type="component" value="Unassembled WGS sequence"/>
</dbReference>
<sequence length="422" mass="46534">MQRIPSLLFQSSKVLNTTSCSSIISSRCYHDFLRFSTPGGAGRVPLHAPTIIGVASSRGTRGHQEDYYAFASLLLDPEGLQAGLKRTLGIDWNPKNISDPLTRQVVFVGLYDGHGGSTVSQYLRQELHGLFESVDEAHIPELYLWIKDQGGYFKRFRGGALAPWINQSNGTPPLDLEARATQAFFEVDRLLSIESEAKTCGATASVAILHSLDTRPFFSSTKLVLTVAHAGDARVLLCGTNDCLVRPMTENHHPDTLMEATRLRRMMGSSLITDSYGESRWMGALANTRALGDLKWKPYGVTPEPDVRTMLLEGTKWAYMIIVSDGVSSILSDQEIVDVARGAPSPKKAAEQILSYSEELGGEDNATVVVVPLSGWREIQGPDRTRALREYRSQQAGKCFELSFPPLINSVMIVGSERQRRM</sequence>
<dbReference type="PROSITE" id="PS01032">
    <property type="entry name" value="PPM_1"/>
    <property type="match status" value="1"/>
</dbReference>
<dbReference type="GO" id="GO:0004722">
    <property type="term" value="F:protein serine/threonine phosphatase activity"/>
    <property type="evidence" value="ECO:0007669"/>
    <property type="project" value="InterPro"/>
</dbReference>
<dbReference type="InterPro" id="IPR000222">
    <property type="entry name" value="PP2C_BS"/>
</dbReference>
<comment type="similarity">
    <text evidence="4">Belongs to the PP2C family.</text>
</comment>
<dbReference type="PANTHER" id="PTHR13832:SF589">
    <property type="entry name" value="[PYRUVATE DEHYDROGENASE [ACETYL-TRANSFERRING]]-PHOSPHATASE 2, MITOCHONDRIAL"/>
    <property type="match status" value="1"/>
</dbReference>
<keyword evidence="2 4" id="KW-0378">Hydrolase</keyword>
<dbReference type="AlphaFoldDB" id="A0A9P7A9T5"/>
<gene>
    <name evidence="6" type="ORF">EV702DRAFT_957440</name>
</gene>
<evidence type="ECO:0000256" key="4">
    <source>
        <dbReference type="RuleBase" id="RU003465"/>
    </source>
</evidence>